<evidence type="ECO:0000313" key="3">
    <source>
        <dbReference type="Proteomes" id="UP000694850"/>
    </source>
</evidence>
<dbReference type="OrthoDB" id="10011458at2759"/>
<organism evidence="3 4">
    <name type="scientific">Orycteropus afer afer</name>
    <dbReference type="NCBI Taxonomy" id="1230840"/>
    <lineage>
        <taxon>Eukaryota</taxon>
        <taxon>Metazoa</taxon>
        <taxon>Chordata</taxon>
        <taxon>Craniata</taxon>
        <taxon>Vertebrata</taxon>
        <taxon>Euteleostomi</taxon>
        <taxon>Mammalia</taxon>
        <taxon>Eutheria</taxon>
        <taxon>Afrotheria</taxon>
        <taxon>Tubulidentata</taxon>
        <taxon>Orycteropodidae</taxon>
        <taxon>Orycteropus</taxon>
    </lineage>
</organism>
<proteinExistence type="predicted"/>
<dbReference type="Proteomes" id="UP000694850">
    <property type="component" value="Unplaced"/>
</dbReference>
<evidence type="ECO:0000313" key="4">
    <source>
        <dbReference type="RefSeq" id="XP_007952351.1"/>
    </source>
</evidence>
<evidence type="ECO:0000256" key="1">
    <source>
        <dbReference type="SAM" id="Coils"/>
    </source>
</evidence>
<dbReference type="GeneID" id="103208450"/>
<feature type="region of interest" description="Disordered" evidence="2">
    <location>
        <begin position="1"/>
        <end position="72"/>
    </location>
</feature>
<reference evidence="4" key="1">
    <citation type="submission" date="2025-08" db="UniProtKB">
        <authorList>
            <consortium name="RefSeq"/>
        </authorList>
    </citation>
    <scope>IDENTIFICATION</scope>
</reference>
<gene>
    <name evidence="4" type="primary">LOC103208450</name>
</gene>
<sequence>MAARSSSSPRPPPQDRQSGPWPLHVGQGTEVHAVRSEASGLAGSARECVAGKSDVPWRGEEGPRGQRGRGGAAVQVPLLSAPMASRRLEGIPVEEAMATRMQLLEEELSSLREELALCQVLRVLASGLSPPLGPGPVGVRPSPSCLGSAVCRYGTHPTPAVTGLPAPTRSPAGSPAPRPGLPPLSGRGRQGSSPRPAFGFRHLYIN</sequence>
<protein>
    <submittedName>
        <fullName evidence="4">Centlein-like</fullName>
    </submittedName>
</protein>
<evidence type="ECO:0000256" key="2">
    <source>
        <dbReference type="SAM" id="MobiDB-lite"/>
    </source>
</evidence>
<keyword evidence="1" id="KW-0175">Coiled coil</keyword>
<name>A0A8B7B125_ORYAF</name>
<dbReference type="AlphaFoldDB" id="A0A8B7B125"/>
<dbReference type="RefSeq" id="XP_007952351.1">
    <property type="nucleotide sequence ID" value="XM_007954160.1"/>
</dbReference>
<keyword evidence="3" id="KW-1185">Reference proteome</keyword>
<accession>A0A8B7B125</accession>
<feature type="region of interest" description="Disordered" evidence="2">
    <location>
        <begin position="159"/>
        <end position="200"/>
    </location>
</feature>
<feature type="coiled-coil region" evidence="1">
    <location>
        <begin position="94"/>
        <end position="121"/>
    </location>
</feature>
<feature type="compositionally biased region" description="Basic and acidic residues" evidence="2">
    <location>
        <begin position="55"/>
        <end position="64"/>
    </location>
</feature>